<keyword evidence="3" id="KW-1185">Reference proteome</keyword>
<gene>
    <name evidence="2" type="ORF">EPH_0074060</name>
</gene>
<dbReference type="OrthoDB" id="347914at2759"/>
<reference evidence="2" key="2">
    <citation type="submission" date="2013-10" db="EMBL/GenBank/DDBJ databases">
        <authorList>
            <person name="Aslett M."/>
        </authorList>
    </citation>
    <scope>NUCLEOTIDE SEQUENCE [LARGE SCALE GENOMIC DNA]</scope>
    <source>
        <strain evidence="2">Houghton</strain>
    </source>
</reference>
<feature type="compositionally biased region" description="Low complexity" evidence="1">
    <location>
        <begin position="177"/>
        <end position="193"/>
    </location>
</feature>
<dbReference type="EMBL" id="HG695581">
    <property type="protein sequence ID" value="CDI86559.1"/>
    <property type="molecule type" value="Genomic_DNA"/>
</dbReference>
<dbReference type="AlphaFoldDB" id="U6H7A6"/>
<evidence type="ECO:0000313" key="2">
    <source>
        <dbReference type="EMBL" id="CDI86559.1"/>
    </source>
</evidence>
<feature type="compositionally biased region" description="Basic and acidic residues" evidence="1">
    <location>
        <begin position="63"/>
        <end position="72"/>
    </location>
</feature>
<name>U6H7A6_9EIME</name>
<feature type="compositionally biased region" description="Acidic residues" evidence="1">
    <location>
        <begin position="22"/>
        <end position="31"/>
    </location>
</feature>
<dbReference type="Proteomes" id="UP000018201">
    <property type="component" value="Unassembled WGS sequence"/>
</dbReference>
<evidence type="ECO:0000313" key="3">
    <source>
        <dbReference type="Proteomes" id="UP000018201"/>
    </source>
</evidence>
<feature type="region of interest" description="Disordered" evidence="1">
    <location>
        <begin position="53"/>
        <end position="244"/>
    </location>
</feature>
<feature type="compositionally biased region" description="Basic and acidic residues" evidence="1">
    <location>
        <begin position="233"/>
        <end position="244"/>
    </location>
</feature>
<protein>
    <submittedName>
        <fullName evidence="2">Uncharacterized protein</fullName>
    </submittedName>
</protein>
<sequence length="244" mass="27667">MELTPNRRAERSEGERWGLQEAESELEQLAESLGEDLSEFYYPFENNVEFADISTDEPTESQEALKFEENERFSVPSTPPSSPTTKPEEPEGDPDTAEPTRDRRPATLSRRAWHKLRRVVERQERADEEASKPKLYDEVTGRLDQSREAEEARDELCGHHDEKEAQPSLSEEGTRTALHSSRSTALHSSSSLSEAMPPQASLSEGTQRGCETVDELQKGTDATSKPLRRHSARLRDCRRATERN</sequence>
<reference evidence="2" key="1">
    <citation type="submission" date="2013-10" db="EMBL/GenBank/DDBJ databases">
        <title>Genomic analysis of the causative agents of coccidiosis in chickens.</title>
        <authorList>
            <person name="Reid A.J."/>
            <person name="Blake D."/>
            <person name="Billington K."/>
            <person name="Browne H."/>
            <person name="Dunn M."/>
            <person name="Hung S."/>
            <person name="Kawahara F."/>
            <person name="Miranda-Saavedra D."/>
            <person name="Mourier T."/>
            <person name="Nagra H."/>
            <person name="Otto T.D."/>
            <person name="Rawlings N."/>
            <person name="Sanchez A."/>
            <person name="Sanders M."/>
            <person name="Subramaniam C."/>
            <person name="Tay Y."/>
            <person name="Dear P."/>
            <person name="Doerig C."/>
            <person name="Gruber A."/>
            <person name="Parkinson J."/>
            <person name="Shirley M."/>
            <person name="Wan K.L."/>
            <person name="Berriman M."/>
            <person name="Tomley F."/>
            <person name="Pain A."/>
        </authorList>
    </citation>
    <scope>NUCLEOTIDE SEQUENCE [LARGE SCALE GENOMIC DNA]</scope>
    <source>
        <strain evidence="2">Houghton</strain>
    </source>
</reference>
<feature type="compositionally biased region" description="Basic and acidic residues" evidence="1">
    <location>
        <begin position="118"/>
        <end position="165"/>
    </location>
</feature>
<evidence type="ECO:0000256" key="1">
    <source>
        <dbReference type="SAM" id="MobiDB-lite"/>
    </source>
</evidence>
<feature type="compositionally biased region" description="Basic and acidic residues" evidence="1">
    <location>
        <begin position="1"/>
        <end position="18"/>
    </location>
</feature>
<organism evidence="2 3">
    <name type="scientific">Eimeria praecox</name>
    <dbReference type="NCBI Taxonomy" id="51316"/>
    <lineage>
        <taxon>Eukaryota</taxon>
        <taxon>Sar</taxon>
        <taxon>Alveolata</taxon>
        <taxon>Apicomplexa</taxon>
        <taxon>Conoidasida</taxon>
        <taxon>Coccidia</taxon>
        <taxon>Eucoccidiorida</taxon>
        <taxon>Eimeriorina</taxon>
        <taxon>Eimeriidae</taxon>
        <taxon>Eimeria</taxon>
    </lineage>
</organism>
<proteinExistence type="predicted"/>
<feature type="region of interest" description="Disordered" evidence="1">
    <location>
        <begin position="1"/>
        <end position="31"/>
    </location>
</feature>
<accession>U6H7A6</accession>
<dbReference type="VEuPathDB" id="ToxoDB:EPH_0074060"/>